<organism evidence="2 3">
    <name type="scientific">Durusdinium trenchii</name>
    <dbReference type="NCBI Taxonomy" id="1381693"/>
    <lineage>
        <taxon>Eukaryota</taxon>
        <taxon>Sar</taxon>
        <taxon>Alveolata</taxon>
        <taxon>Dinophyceae</taxon>
        <taxon>Suessiales</taxon>
        <taxon>Symbiodiniaceae</taxon>
        <taxon>Durusdinium</taxon>
    </lineage>
</organism>
<proteinExistence type="predicted"/>
<evidence type="ECO:0000313" key="3">
    <source>
        <dbReference type="Proteomes" id="UP001642464"/>
    </source>
</evidence>
<feature type="region of interest" description="Disordered" evidence="1">
    <location>
        <begin position="17"/>
        <end position="91"/>
    </location>
</feature>
<gene>
    <name evidence="2" type="ORF">SCF082_LOCUS14874</name>
</gene>
<dbReference type="EMBL" id="CAXAMM010009435">
    <property type="protein sequence ID" value="CAK9020342.1"/>
    <property type="molecule type" value="Genomic_DNA"/>
</dbReference>
<comment type="caution">
    <text evidence="2">The sequence shown here is derived from an EMBL/GenBank/DDBJ whole genome shotgun (WGS) entry which is preliminary data.</text>
</comment>
<evidence type="ECO:0000313" key="2">
    <source>
        <dbReference type="EMBL" id="CAK9020342.1"/>
    </source>
</evidence>
<protein>
    <submittedName>
        <fullName evidence="2">Uncharacterized protein</fullName>
    </submittedName>
</protein>
<sequence length="151" mass="16793">MHSDDLQDKARCVHLMREGTFGKTRGSQSPRDEKALPKLTASISGAGGQERKAKTPKASSVTVEKAVHGPSIERGEDLLSEEESDFSDEEEVQIFKANRASSHRHGRKTYSMQAALEISALPVLPLNHAHAQRFREMFSIHTFGEAFVYEL</sequence>
<name>A0ABP0K165_9DINO</name>
<feature type="compositionally biased region" description="Acidic residues" evidence="1">
    <location>
        <begin position="78"/>
        <end position="91"/>
    </location>
</feature>
<feature type="compositionally biased region" description="Basic and acidic residues" evidence="1">
    <location>
        <begin position="65"/>
        <end position="77"/>
    </location>
</feature>
<reference evidence="2 3" key="1">
    <citation type="submission" date="2024-02" db="EMBL/GenBank/DDBJ databases">
        <authorList>
            <person name="Chen Y."/>
            <person name="Shah S."/>
            <person name="Dougan E. K."/>
            <person name="Thang M."/>
            <person name="Chan C."/>
        </authorList>
    </citation>
    <scope>NUCLEOTIDE SEQUENCE [LARGE SCALE GENOMIC DNA]</scope>
</reference>
<evidence type="ECO:0000256" key="1">
    <source>
        <dbReference type="SAM" id="MobiDB-lite"/>
    </source>
</evidence>
<dbReference type="Proteomes" id="UP001642464">
    <property type="component" value="Unassembled WGS sequence"/>
</dbReference>
<keyword evidence="3" id="KW-1185">Reference proteome</keyword>
<accession>A0ABP0K165</accession>